<dbReference type="FunFam" id="3.10.250.10:FF:000001">
    <property type="entry name" value="Lysyl oxidase 4 isoform X1"/>
    <property type="match status" value="1"/>
</dbReference>
<keyword evidence="1" id="KW-0732">Signal</keyword>
<dbReference type="GO" id="GO:0016020">
    <property type="term" value="C:membrane"/>
    <property type="evidence" value="ECO:0007669"/>
    <property type="project" value="InterPro"/>
</dbReference>
<dbReference type="PROSITE" id="PS50287">
    <property type="entry name" value="SRCR_2"/>
    <property type="match status" value="1"/>
</dbReference>
<dbReference type="EMBL" id="CAJVCH010532254">
    <property type="protein sequence ID" value="CAG7824289.1"/>
    <property type="molecule type" value="Genomic_DNA"/>
</dbReference>
<dbReference type="SMART" id="SM00202">
    <property type="entry name" value="SR"/>
    <property type="match status" value="1"/>
</dbReference>
<name>A0A8J2KVL8_9HEXA</name>
<feature type="domain" description="SRCR" evidence="4">
    <location>
        <begin position="1"/>
        <end position="98"/>
    </location>
</feature>
<dbReference type="InterPro" id="IPR001190">
    <property type="entry name" value="SRCR"/>
</dbReference>
<dbReference type="PANTHER" id="PTHR48071">
    <property type="entry name" value="SRCR DOMAIN-CONTAINING PROTEIN"/>
    <property type="match status" value="1"/>
</dbReference>
<dbReference type="PANTHER" id="PTHR48071:SF18">
    <property type="entry name" value="DELETED IN MALIGNANT BRAIN TUMORS 1 PROTEIN-RELATED"/>
    <property type="match status" value="1"/>
</dbReference>
<dbReference type="Proteomes" id="UP000708208">
    <property type="component" value="Unassembled WGS sequence"/>
</dbReference>
<dbReference type="OrthoDB" id="6624490at2759"/>
<evidence type="ECO:0000256" key="2">
    <source>
        <dbReference type="ARBA" id="ARBA00023157"/>
    </source>
</evidence>
<dbReference type="AlphaFoldDB" id="A0A8J2KVL8"/>
<evidence type="ECO:0000313" key="5">
    <source>
        <dbReference type="EMBL" id="CAG7824289.1"/>
    </source>
</evidence>
<feature type="disulfide bond" evidence="3">
    <location>
        <begin position="67"/>
        <end position="77"/>
    </location>
</feature>
<keyword evidence="2 3" id="KW-1015">Disulfide bond</keyword>
<reference evidence="5" key="1">
    <citation type="submission" date="2021-06" db="EMBL/GenBank/DDBJ databases">
        <authorList>
            <person name="Hodson N. C."/>
            <person name="Mongue J. A."/>
            <person name="Jaron S. K."/>
        </authorList>
    </citation>
    <scope>NUCLEOTIDE SEQUENCE</scope>
</reference>
<evidence type="ECO:0000313" key="6">
    <source>
        <dbReference type="Proteomes" id="UP000708208"/>
    </source>
</evidence>
<evidence type="ECO:0000256" key="3">
    <source>
        <dbReference type="PROSITE-ProRule" id="PRU00196"/>
    </source>
</evidence>
<gene>
    <name evidence="5" type="ORF">AFUS01_LOCUS34452</name>
</gene>
<organism evidence="5 6">
    <name type="scientific">Allacma fusca</name>
    <dbReference type="NCBI Taxonomy" id="39272"/>
    <lineage>
        <taxon>Eukaryota</taxon>
        <taxon>Metazoa</taxon>
        <taxon>Ecdysozoa</taxon>
        <taxon>Arthropoda</taxon>
        <taxon>Hexapoda</taxon>
        <taxon>Collembola</taxon>
        <taxon>Symphypleona</taxon>
        <taxon>Sminthuridae</taxon>
        <taxon>Allacma</taxon>
    </lineage>
</organism>
<keyword evidence="6" id="KW-1185">Reference proteome</keyword>
<accession>A0A8J2KVL8</accession>
<evidence type="ECO:0000259" key="4">
    <source>
        <dbReference type="PROSITE" id="PS50287"/>
    </source>
</evidence>
<protein>
    <recommendedName>
        <fullName evidence="4">SRCR domain-containing protein</fullName>
    </recommendedName>
</protein>
<sequence>RVEIFHKERWGPVCDDDWDVNDATVVCRQLGYAEHINNSEFRIDIRSTHSGKFGHASAPYWLDNVYCEGKEKQLIDCRHEGWGVNDCGIEETAGVICARIPTSEELLEEKYIQMYATPPPRINLPRKKIYNPATKGEIQVRLAGGRVEHEGRVEIRLSKHSGKFKKNLRWILMLLSRS</sequence>
<feature type="non-terminal residue" evidence="5">
    <location>
        <position position="1"/>
    </location>
</feature>
<evidence type="ECO:0000256" key="1">
    <source>
        <dbReference type="ARBA" id="ARBA00022729"/>
    </source>
</evidence>
<comment type="caution">
    <text evidence="5">The sequence shown here is derived from an EMBL/GenBank/DDBJ whole genome shotgun (WGS) entry which is preliminary data.</text>
</comment>
<proteinExistence type="predicted"/>
<comment type="caution">
    <text evidence="3">Lacks conserved residue(s) required for the propagation of feature annotation.</text>
</comment>
<dbReference type="Pfam" id="PF00530">
    <property type="entry name" value="SRCR"/>
    <property type="match status" value="1"/>
</dbReference>